<reference evidence="5" key="1">
    <citation type="journal article" date="2014" name="Int. J. Syst. Evol. Microbiol.">
        <title>Complete genome sequence of Corynebacterium casei LMG S-19264T (=DSM 44701T), isolated from a smear-ripened cheese.</title>
        <authorList>
            <consortium name="US DOE Joint Genome Institute (JGI-PGF)"/>
            <person name="Walter F."/>
            <person name="Albersmeier A."/>
            <person name="Kalinowski J."/>
            <person name="Ruckert C."/>
        </authorList>
    </citation>
    <scope>NUCLEOTIDE SEQUENCE</scope>
    <source>
        <strain evidence="5">CGMCC 1.12777</strain>
    </source>
</reference>
<dbReference type="PANTHER" id="PTHR48078:SF6">
    <property type="entry name" value="L-THREONINE DEHYDRATASE CATABOLIC TDCB"/>
    <property type="match status" value="1"/>
</dbReference>
<comment type="caution">
    <text evidence="5">The sequence shown here is derived from an EMBL/GenBank/DDBJ whole genome shotgun (WGS) entry which is preliminary data.</text>
</comment>
<dbReference type="GO" id="GO:0004794">
    <property type="term" value="F:threonine deaminase activity"/>
    <property type="evidence" value="ECO:0007669"/>
    <property type="project" value="TreeGrafter"/>
</dbReference>
<evidence type="ECO:0000256" key="1">
    <source>
        <dbReference type="ARBA" id="ARBA00001933"/>
    </source>
</evidence>
<dbReference type="SUPFAM" id="SSF53686">
    <property type="entry name" value="Tryptophan synthase beta subunit-like PLP-dependent enzymes"/>
    <property type="match status" value="1"/>
</dbReference>
<keyword evidence="3" id="KW-0456">Lyase</keyword>
<keyword evidence="6" id="KW-1185">Reference proteome</keyword>
<protein>
    <submittedName>
        <fullName evidence="5">Threonine synthase</fullName>
    </submittedName>
</protein>
<evidence type="ECO:0000313" key="6">
    <source>
        <dbReference type="Proteomes" id="UP000656813"/>
    </source>
</evidence>
<evidence type="ECO:0000256" key="3">
    <source>
        <dbReference type="ARBA" id="ARBA00023239"/>
    </source>
</evidence>
<dbReference type="NCBIfam" id="NF006050">
    <property type="entry name" value="PRK08197.1"/>
    <property type="match status" value="1"/>
</dbReference>
<dbReference type="GO" id="GO:0006567">
    <property type="term" value="P:L-threonine catabolic process"/>
    <property type="evidence" value="ECO:0007669"/>
    <property type="project" value="TreeGrafter"/>
</dbReference>
<dbReference type="RefSeq" id="WP_229745603.1">
    <property type="nucleotide sequence ID" value="NZ_BMFV01000022.1"/>
</dbReference>
<proteinExistence type="predicted"/>
<dbReference type="GO" id="GO:0006565">
    <property type="term" value="P:L-serine catabolic process"/>
    <property type="evidence" value="ECO:0007669"/>
    <property type="project" value="TreeGrafter"/>
</dbReference>
<organism evidence="5 6">
    <name type="scientific">Pullulanibacillus pueri</name>
    <dbReference type="NCBI Taxonomy" id="1437324"/>
    <lineage>
        <taxon>Bacteria</taxon>
        <taxon>Bacillati</taxon>
        <taxon>Bacillota</taxon>
        <taxon>Bacilli</taxon>
        <taxon>Bacillales</taxon>
        <taxon>Sporolactobacillaceae</taxon>
        <taxon>Pullulanibacillus</taxon>
    </lineage>
</organism>
<dbReference type="GO" id="GO:0003941">
    <property type="term" value="F:L-serine ammonia-lyase activity"/>
    <property type="evidence" value="ECO:0007669"/>
    <property type="project" value="TreeGrafter"/>
</dbReference>
<dbReference type="Pfam" id="PF00291">
    <property type="entry name" value="PALP"/>
    <property type="match status" value="1"/>
</dbReference>
<name>A0A8J2ZX14_9BACL</name>
<evidence type="ECO:0000256" key="2">
    <source>
        <dbReference type="ARBA" id="ARBA00022898"/>
    </source>
</evidence>
<dbReference type="InterPro" id="IPR001926">
    <property type="entry name" value="TrpB-like_PALP"/>
</dbReference>
<gene>
    <name evidence="5" type="primary">thrC</name>
    <name evidence="5" type="ORF">GCM10007096_27870</name>
</gene>
<keyword evidence="2" id="KW-0663">Pyridoxal phosphate</keyword>
<sequence length="403" mass="44475">MQCQLVCSKCSKVLPLNTLRGQCDCGGVLLAEYDFERIGQAFTKESLKQRPTTLWRYFDVLPVEDKKSVISLGEGWTPLIRLAALEKRWPLQELWIKREEQNPTGSFKARGFSVAVSLLNEHGIHKVAVPSNGNASAALAAYAGRAHMEAYVFVPKDCPSPIIKECLHYGATVYKVDGLIHDAGSIIQEGQKEQGWFNVGTLKEPGRVEGKKTMGYEVVEQLGFEFPDVIVYPTGAGSGVIGMWKAFHEMKQLGWIDGDLPRFVSVQEENCEPLVTAIEQKKDSVTFEGNEAITSAPTGMRVPQPAAGNLLLSILKETNGTAIAVSKNEIKTAQRELGCQGISSSPEGAATFAALQHLFDRREIKPTDRVVLFNTSHAMKYMESLAHTVPQIRNYREVYATLS</sequence>
<dbReference type="PANTHER" id="PTHR48078">
    <property type="entry name" value="THREONINE DEHYDRATASE, MITOCHONDRIAL-RELATED"/>
    <property type="match status" value="1"/>
</dbReference>
<dbReference type="EMBL" id="BMFV01000022">
    <property type="protein sequence ID" value="GGH84545.1"/>
    <property type="molecule type" value="Genomic_DNA"/>
</dbReference>
<dbReference type="InterPro" id="IPR050147">
    <property type="entry name" value="Ser/Thr_Dehydratase"/>
</dbReference>
<evidence type="ECO:0000259" key="4">
    <source>
        <dbReference type="Pfam" id="PF00291"/>
    </source>
</evidence>
<dbReference type="GO" id="GO:0009097">
    <property type="term" value="P:isoleucine biosynthetic process"/>
    <property type="evidence" value="ECO:0007669"/>
    <property type="project" value="TreeGrafter"/>
</dbReference>
<dbReference type="Gene3D" id="3.40.50.1100">
    <property type="match status" value="2"/>
</dbReference>
<comment type="cofactor">
    <cofactor evidence="1">
        <name>pyridoxal 5'-phosphate</name>
        <dbReference type="ChEBI" id="CHEBI:597326"/>
    </cofactor>
</comment>
<dbReference type="Proteomes" id="UP000656813">
    <property type="component" value="Unassembled WGS sequence"/>
</dbReference>
<dbReference type="CDD" id="cd01563">
    <property type="entry name" value="Thr-synth_1"/>
    <property type="match status" value="1"/>
</dbReference>
<dbReference type="AlphaFoldDB" id="A0A8J2ZX14"/>
<dbReference type="InterPro" id="IPR036052">
    <property type="entry name" value="TrpB-like_PALP_sf"/>
</dbReference>
<reference evidence="5" key="2">
    <citation type="submission" date="2020-09" db="EMBL/GenBank/DDBJ databases">
        <authorList>
            <person name="Sun Q."/>
            <person name="Zhou Y."/>
        </authorList>
    </citation>
    <scope>NUCLEOTIDE SEQUENCE</scope>
    <source>
        <strain evidence="5">CGMCC 1.12777</strain>
    </source>
</reference>
<evidence type="ECO:0000313" key="5">
    <source>
        <dbReference type="EMBL" id="GGH84545.1"/>
    </source>
</evidence>
<feature type="domain" description="Tryptophan synthase beta chain-like PALP" evidence="4">
    <location>
        <begin position="70"/>
        <end position="375"/>
    </location>
</feature>
<accession>A0A8J2ZX14</accession>